<reference evidence="3" key="1">
    <citation type="journal article" date="2020" name="Stud. Mycol.">
        <title>101 Dothideomycetes genomes: A test case for predicting lifestyles and emergence of pathogens.</title>
        <authorList>
            <person name="Haridas S."/>
            <person name="Albert R."/>
            <person name="Binder M."/>
            <person name="Bloem J."/>
            <person name="LaButti K."/>
            <person name="Salamov A."/>
            <person name="Andreopoulos B."/>
            <person name="Baker S."/>
            <person name="Barry K."/>
            <person name="Bills G."/>
            <person name="Bluhm B."/>
            <person name="Cannon C."/>
            <person name="Castanera R."/>
            <person name="Culley D."/>
            <person name="Daum C."/>
            <person name="Ezra D."/>
            <person name="Gonzalez J."/>
            <person name="Henrissat B."/>
            <person name="Kuo A."/>
            <person name="Liang C."/>
            <person name="Lipzen A."/>
            <person name="Lutzoni F."/>
            <person name="Magnuson J."/>
            <person name="Mondo S."/>
            <person name="Nolan M."/>
            <person name="Ohm R."/>
            <person name="Pangilinan J."/>
            <person name="Park H.-J."/>
            <person name="Ramirez L."/>
            <person name="Alfaro M."/>
            <person name="Sun H."/>
            <person name="Tritt A."/>
            <person name="Yoshinaga Y."/>
            <person name="Zwiers L.-H."/>
            <person name="Turgeon B."/>
            <person name="Goodwin S."/>
            <person name="Spatafora J."/>
            <person name="Crous P."/>
            <person name="Grigoriev I."/>
        </authorList>
    </citation>
    <scope>NUCLEOTIDE SEQUENCE [LARGE SCALE GENOMIC DNA]</scope>
    <source>
        <strain evidence="3">CECT 20119</strain>
    </source>
</reference>
<dbReference type="PANTHER" id="PTHR40630">
    <property type="entry name" value="POSSIBLE DNA-BINDING PROTEIN"/>
    <property type="match status" value="1"/>
</dbReference>
<protein>
    <submittedName>
        <fullName evidence="2">Uncharacterized protein</fullName>
    </submittedName>
</protein>
<dbReference type="Pfam" id="PF11338">
    <property type="entry name" value="DUF3140"/>
    <property type="match status" value="1"/>
</dbReference>
<dbReference type="InterPro" id="IPR021487">
    <property type="entry name" value="DUF3140"/>
</dbReference>
<accession>A0A6A6G836</accession>
<feature type="compositionally biased region" description="Basic and acidic residues" evidence="1">
    <location>
        <begin position="150"/>
        <end position="164"/>
    </location>
</feature>
<feature type="compositionally biased region" description="Basic and acidic residues" evidence="1">
    <location>
        <begin position="99"/>
        <end position="111"/>
    </location>
</feature>
<dbReference type="PANTHER" id="PTHR40630:SF1">
    <property type="entry name" value="DNA-BINDING PROTEIN"/>
    <property type="match status" value="1"/>
</dbReference>
<evidence type="ECO:0000313" key="2">
    <source>
        <dbReference type="EMBL" id="KAF2221733.1"/>
    </source>
</evidence>
<dbReference type="OrthoDB" id="2131339at2759"/>
<keyword evidence="3" id="KW-1185">Reference proteome</keyword>
<sequence>MTSQSISIWSPYIHLVWYTAGPHTYPLMPQYHSLRLLYLSQSRNTITRNTTRRGFQVCSIRMVKDDKTVIKEFGELVNMTAGELEKWLGQEESAGAGWSKDDGSGETIGHESGRKIIAILKKNPKKDPKKYDDDDIPHMRKVVAYNKRHLAQEESAKKNPDSRSAKSLKNWGHDPQKA</sequence>
<feature type="region of interest" description="Disordered" evidence="1">
    <location>
        <begin position="146"/>
        <end position="178"/>
    </location>
</feature>
<gene>
    <name evidence="2" type="ORF">BDZ85DRAFT_264308</name>
</gene>
<name>A0A6A6G836_9PEZI</name>
<dbReference type="EMBL" id="ML992509">
    <property type="protein sequence ID" value="KAF2221733.1"/>
    <property type="molecule type" value="Genomic_DNA"/>
</dbReference>
<evidence type="ECO:0000313" key="3">
    <source>
        <dbReference type="Proteomes" id="UP000799538"/>
    </source>
</evidence>
<feature type="region of interest" description="Disordered" evidence="1">
    <location>
        <begin position="92"/>
        <end position="111"/>
    </location>
</feature>
<dbReference type="Proteomes" id="UP000799538">
    <property type="component" value="Unassembled WGS sequence"/>
</dbReference>
<evidence type="ECO:0000256" key="1">
    <source>
        <dbReference type="SAM" id="MobiDB-lite"/>
    </source>
</evidence>
<proteinExistence type="predicted"/>
<dbReference type="AlphaFoldDB" id="A0A6A6G836"/>
<organism evidence="2 3">
    <name type="scientific">Elsinoe ampelina</name>
    <dbReference type="NCBI Taxonomy" id="302913"/>
    <lineage>
        <taxon>Eukaryota</taxon>
        <taxon>Fungi</taxon>
        <taxon>Dikarya</taxon>
        <taxon>Ascomycota</taxon>
        <taxon>Pezizomycotina</taxon>
        <taxon>Dothideomycetes</taxon>
        <taxon>Dothideomycetidae</taxon>
        <taxon>Myriangiales</taxon>
        <taxon>Elsinoaceae</taxon>
        <taxon>Elsinoe</taxon>
    </lineage>
</organism>